<name>A0AA92Q6B8_RALSL</name>
<protein>
    <submittedName>
        <fullName evidence="6">Aldehyde dehydrogenase family protein</fullName>
    </submittedName>
</protein>
<dbReference type="Gene3D" id="3.40.605.10">
    <property type="entry name" value="Aldehyde Dehydrogenase, Chain A, domain 1"/>
    <property type="match status" value="1"/>
</dbReference>
<feature type="domain" description="Aldehyde dehydrogenase" evidence="5">
    <location>
        <begin position="13"/>
        <end position="469"/>
    </location>
</feature>
<dbReference type="Pfam" id="PF00171">
    <property type="entry name" value="Aldedh"/>
    <property type="match status" value="1"/>
</dbReference>
<dbReference type="InterPro" id="IPR016161">
    <property type="entry name" value="Ald_DH/histidinol_DH"/>
</dbReference>
<dbReference type="PANTHER" id="PTHR42804">
    <property type="entry name" value="ALDEHYDE DEHYDROGENASE"/>
    <property type="match status" value="1"/>
</dbReference>
<comment type="similarity">
    <text evidence="1 4">Belongs to the aldehyde dehydrogenase family.</text>
</comment>
<dbReference type="GO" id="GO:0016620">
    <property type="term" value="F:oxidoreductase activity, acting on the aldehyde or oxo group of donors, NAD or NADP as acceptor"/>
    <property type="evidence" value="ECO:0007669"/>
    <property type="project" value="InterPro"/>
</dbReference>
<dbReference type="Gene3D" id="3.40.309.10">
    <property type="entry name" value="Aldehyde Dehydrogenase, Chain A, domain 2"/>
    <property type="match status" value="1"/>
</dbReference>
<dbReference type="InterPro" id="IPR016163">
    <property type="entry name" value="Ald_DH_C"/>
</dbReference>
<dbReference type="CDD" id="cd07138">
    <property type="entry name" value="ALDH_CddD_SSP0762"/>
    <property type="match status" value="1"/>
</dbReference>
<dbReference type="AlphaFoldDB" id="A0AA92Q6B8"/>
<reference evidence="7" key="1">
    <citation type="submission" date="2020-04" db="EMBL/GenBank/DDBJ databases">
        <title>Ralstonia solanacearum UW576, UW763, UW773, and UW774.</title>
        <authorList>
            <person name="Steidl O."/>
            <person name="Truchon A."/>
            <person name="Allen C."/>
        </authorList>
    </citation>
    <scope>NUCLEOTIDE SEQUENCE [LARGE SCALE GENOMIC DNA]</scope>
    <source>
        <strain evidence="7">UW774</strain>
    </source>
</reference>
<evidence type="ECO:0000313" key="7">
    <source>
        <dbReference type="Proteomes" id="UP000593970"/>
    </source>
</evidence>
<sequence>MQQRDTLFINGQWVAPQGKGTIDVIHSTTEAVMGTVPEGSAADAEAAVAAARAAFDGWAATPAPKRAETIQKIADGLKARSEALAQLIAGEVGMPIKLARAIQVGSPVFNWGHFARLLGAFPFEERVGNSLVVREPVGVVGAITPWNYPLHQITLKVAPALAAGCTVVLKPSEVAPLNAFVLAEVIDAAGLPPGVFNLVTGYGPVVGEVLASHPEVDMVSFTGSTRAGKRVAELASQTVKRVALELGGKSASVVLDDADLAAAVKGTVSACFLNSGQTCSAHTRMLVPRARYEEVKALARQFAATYVPGDPAQETTRLGPLISAAQRDRVLGYIRKGLEEGAELIAGGPEKPEGVSTGYFVRPTVLGNVKPSDTVAREEIFGPVLTILCYDDEEEAIRIANDSIYGLAGGVWSGDEARAMRVARRIRTGQVDINGGPFNMLAPFGGYKQSGNGREQGQYGLEEFLEYKALQLKPAQPA</sequence>
<dbReference type="PROSITE" id="PS00687">
    <property type="entry name" value="ALDEHYDE_DEHYDR_GLU"/>
    <property type="match status" value="1"/>
</dbReference>
<evidence type="ECO:0000313" key="6">
    <source>
        <dbReference type="EMBL" id="QOK96767.1"/>
    </source>
</evidence>
<evidence type="ECO:0000256" key="4">
    <source>
        <dbReference type="RuleBase" id="RU003345"/>
    </source>
</evidence>
<accession>A0AA92Q6B8</accession>
<dbReference type="EMBL" id="CP051169">
    <property type="protein sequence ID" value="QOK96767.1"/>
    <property type="molecule type" value="Genomic_DNA"/>
</dbReference>
<organism evidence="6 7">
    <name type="scientific">Ralstonia solanacearum</name>
    <name type="common">Pseudomonas solanacearum</name>
    <dbReference type="NCBI Taxonomy" id="305"/>
    <lineage>
        <taxon>Bacteria</taxon>
        <taxon>Pseudomonadati</taxon>
        <taxon>Pseudomonadota</taxon>
        <taxon>Betaproteobacteria</taxon>
        <taxon>Burkholderiales</taxon>
        <taxon>Burkholderiaceae</taxon>
        <taxon>Ralstonia</taxon>
        <taxon>Ralstonia solanacearum species complex</taxon>
    </lineage>
</organism>
<proteinExistence type="inferred from homology"/>
<gene>
    <name evidence="6" type="ORF">HF909_10200</name>
</gene>
<dbReference type="InterPro" id="IPR015590">
    <property type="entry name" value="Aldehyde_DH_dom"/>
</dbReference>
<evidence type="ECO:0000259" key="5">
    <source>
        <dbReference type="Pfam" id="PF00171"/>
    </source>
</evidence>
<dbReference type="InterPro" id="IPR029510">
    <property type="entry name" value="Ald_DH_CS_GLU"/>
</dbReference>
<dbReference type="InterPro" id="IPR016162">
    <property type="entry name" value="Ald_DH_N"/>
</dbReference>
<evidence type="ECO:0000256" key="1">
    <source>
        <dbReference type="ARBA" id="ARBA00009986"/>
    </source>
</evidence>
<dbReference type="FunFam" id="3.40.605.10:FF:000007">
    <property type="entry name" value="NAD/NADP-dependent betaine aldehyde dehydrogenase"/>
    <property type="match status" value="1"/>
</dbReference>
<dbReference type="Proteomes" id="UP000593970">
    <property type="component" value="Chromosome"/>
</dbReference>
<evidence type="ECO:0000256" key="3">
    <source>
        <dbReference type="PROSITE-ProRule" id="PRU10007"/>
    </source>
</evidence>
<evidence type="ECO:0000256" key="2">
    <source>
        <dbReference type="ARBA" id="ARBA00023002"/>
    </source>
</evidence>
<dbReference type="FunFam" id="3.40.309.10:FF:000012">
    <property type="entry name" value="Betaine aldehyde dehydrogenase"/>
    <property type="match status" value="1"/>
</dbReference>
<keyword evidence="2 4" id="KW-0560">Oxidoreductase</keyword>
<feature type="active site" evidence="3">
    <location>
        <position position="245"/>
    </location>
</feature>
<dbReference type="FunFam" id="3.40.605.10:FF:000026">
    <property type="entry name" value="Aldehyde dehydrogenase, putative"/>
    <property type="match status" value="1"/>
</dbReference>
<dbReference type="SUPFAM" id="SSF53720">
    <property type="entry name" value="ALDH-like"/>
    <property type="match status" value="1"/>
</dbReference>
<dbReference type="PANTHER" id="PTHR42804:SF1">
    <property type="entry name" value="ALDEHYDE DEHYDROGENASE-RELATED"/>
    <property type="match status" value="1"/>
</dbReference>